<dbReference type="PANTHER" id="PTHR12506:SF75">
    <property type="entry name" value="ZINC FINGER CCCH DOMAIN-CONTAINING PROTEIN 67-LIKE"/>
    <property type="match status" value="1"/>
</dbReference>
<feature type="zinc finger region" description="C3H1-type" evidence="5">
    <location>
        <begin position="255"/>
        <end position="283"/>
    </location>
</feature>
<feature type="zinc finger region" description="C3H1-type" evidence="5">
    <location>
        <begin position="401"/>
        <end position="429"/>
    </location>
</feature>
<evidence type="ECO:0000256" key="6">
    <source>
        <dbReference type="SAM" id="MobiDB-lite"/>
    </source>
</evidence>
<proteinExistence type="predicted"/>
<comment type="caution">
    <text evidence="8">The sequence shown here is derived from an EMBL/GenBank/DDBJ whole genome shotgun (WGS) entry which is preliminary data.</text>
</comment>
<feature type="region of interest" description="Disordered" evidence="6">
    <location>
        <begin position="286"/>
        <end position="314"/>
    </location>
</feature>
<keyword evidence="1 5" id="KW-0479">Metal-binding</keyword>
<dbReference type="InterPro" id="IPR036855">
    <property type="entry name" value="Znf_CCCH_sf"/>
</dbReference>
<protein>
    <recommendedName>
        <fullName evidence="7">C3H1-type domain-containing protein</fullName>
    </recommendedName>
</protein>
<dbReference type="GO" id="GO:0008270">
    <property type="term" value="F:zinc ion binding"/>
    <property type="evidence" value="ECO:0007669"/>
    <property type="project" value="UniProtKB-KW"/>
</dbReference>
<name>A0AAD9XLC5_9ROSI</name>
<feature type="domain" description="C3H1-type" evidence="7">
    <location>
        <begin position="203"/>
        <end position="231"/>
    </location>
</feature>
<sequence>MGTCDQNETQKQQPIPVSVTVTEPGNEQEQTLIKGFETKVSLNENDNVCKESWNLEGDSNGTKYHEHLSKPYAEDCPYILRTGNLERDSNGTKHEYPLRPYAEDCPYYLRTGYCKFGFNCKFNHPARRGFQGVKEKEKGGFAEQPGQIQCKFYLNFGGCKYGGSCRFNHSIEKSDIPPPEINAFGLPIQLEKEEAKSKGFVEKTGEIECKYHVSAGGCKYGNTCKFSHSNEKSCRYVKRSEIAPPKLNFLGLPIRMLEKECPFYMRNGSCKYGLDCRFNHPDPVAAGGSDSLNSTTAGLSLGGHSSENHDGESDPLQLIRTQPAMESWSSKMTSNSTVPYLDNHPSHAPGMHLNSNWTRHEGSIFPNTKTRLPHSVAAVDYQTKTTNVSTYHRREVEFPERPGQPECDYFMKTGNCKYSSACKFHHPRSRSSKSSVCTLSNSGLPLRPDKKICWNFKKYGICKYGPNCLFDHPENSHSSSYASGCNTETLAETKMAGFEGRNRTLIQQSV</sequence>
<feature type="domain" description="C3H1-type" evidence="7">
    <location>
        <begin position="144"/>
        <end position="172"/>
    </location>
</feature>
<feature type="domain" description="C3H1-type" evidence="7">
    <location>
        <begin position="447"/>
        <end position="475"/>
    </location>
</feature>
<evidence type="ECO:0000256" key="5">
    <source>
        <dbReference type="PROSITE-ProRule" id="PRU00723"/>
    </source>
</evidence>
<dbReference type="InterPro" id="IPR000571">
    <property type="entry name" value="Znf_CCCH"/>
</dbReference>
<dbReference type="Gene3D" id="6.10.250.3220">
    <property type="match status" value="1"/>
</dbReference>
<evidence type="ECO:0000256" key="3">
    <source>
        <dbReference type="ARBA" id="ARBA00022833"/>
    </source>
</evidence>
<dbReference type="GO" id="GO:0003677">
    <property type="term" value="F:DNA binding"/>
    <property type="evidence" value="ECO:0007669"/>
    <property type="project" value="UniProtKB-KW"/>
</dbReference>
<dbReference type="AlphaFoldDB" id="A0AAD9XLC5"/>
<dbReference type="SUPFAM" id="SSF90229">
    <property type="entry name" value="CCCH zinc finger"/>
    <property type="match status" value="5"/>
</dbReference>
<evidence type="ECO:0000256" key="1">
    <source>
        <dbReference type="ARBA" id="ARBA00022723"/>
    </source>
</evidence>
<dbReference type="SMART" id="SM00356">
    <property type="entry name" value="ZnF_C3H1"/>
    <property type="match status" value="6"/>
</dbReference>
<gene>
    <name evidence="8" type="ORF">Ddye_000164</name>
</gene>
<dbReference type="GO" id="GO:0003729">
    <property type="term" value="F:mRNA binding"/>
    <property type="evidence" value="ECO:0007669"/>
    <property type="project" value="TreeGrafter"/>
</dbReference>
<dbReference type="Gene3D" id="2.30.30.1190">
    <property type="match status" value="2"/>
</dbReference>
<feature type="zinc finger region" description="C3H1-type" evidence="5">
    <location>
        <begin position="447"/>
        <end position="475"/>
    </location>
</feature>
<dbReference type="PANTHER" id="PTHR12506">
    <property type="entry name" value="PROTEIN PHOSPHATASE RELATED"/>
    <property type="match status" value="1"/>
</dbReference>
<dbReference type="PROSITE" id="PS50103">
    <property type="entry name" value="ZF_C3H1"/>
    <property type="match status" value="6"/>
</dbReference>
<dbReference type="InterPro" id="IPR050974">
    <property type="entry name" value="Plant_ZF_CCCH"/>
</dbReference>
<evidence type="ECO:0000256" key="2">
    <source>
        <dbReference type="ARBA" id="ARBA00022771"/>
    </source>
</evidence>
<dbReference type="Proteomes" id="UP001280121">
    <property type="component" value="Unassembled WGS sequence"/>
</dbReference>
<keyword evidence="9" id="KW-1185">Reference proteome</keyword>
<evidence type="ECO:0000256" key="4">
    <source>
        <dbReference type="ARBA" id="ARBA00023125"/>
    </source>
</evidence>
<accession>A0AAD9XLC5</accession>
<evidence type="ECO:0000313" key="8">
    <source>
        <dbReference type="EMBL" id="KAK2661590.1"/>
    </source>
</evidence>
<feature type="zinc finger region" description="C3H1-type" evidence="5">
    <location>
        <begin position="99"/>
        <end position="127"/>
    </location>
</feature>
<feature type="zinc finger region" description="C3H1-type" evidence="5">
    <location>
        <begin position="144"/>
        <end position="172"/>
    </location>
</feature>
<keyword evidence="4" id="KW-0238">DNA-binding</keyword>
<dbReference type="Gene3D" id="4.10.1000.10">
    <property type="entry name" value="Zinc finger, CCCH-type"/>
    <property type="match status" value="2"/>
</dbReference>
<feature type="domain" description="C3H1-type" evidence="7">
    <location>
        <begin position="401"/>
        <end position="429"/>
    </location>
</feature>
<feature type="domain" description="C3H1-type" evidence="7">
    <location>
        <begin position="99"/>
        <end position="127"/>
    </location>
</feature>
<dbReference type="EMBL" id="JANJYI010000001">
    <property type="protein sequence ID" value="KAK2661590.1"/>
    <property type="molecule type" value="Genomic_DNA"/>
</dbReference>
<organism evidence="8 9">
    <name type="scientific">Dipteronia dyeriana</name>
    <dbReference type="NCBI Taxonomy" id="168575"/>
    <lineage>
        <taxon>Eukaryota</taxon>
        <taxon>Viridiplantae</taxon>
        <taxon>Streptophyta</taxon>
        <taxon>Embryophyta</taxon>
        <taxon>Tracheophyta</taxon>
        <taxon>Spermatophyta</taxon>
        <taxon>Magnoliopsida</taxon>
        <taxon>eudicotyledons</taxon>
        <taxon>Gunneridae</taxon>
        <taxon>Pentapetalae</taxon>
        <taxon>rosids</taxon>
        <taxon>malvids</taxon>
        <taxon>Sapindales</taxon>
        <taxon>Sapindaceae</taxon>
        <taxon>Hippocastanoideae</taxon>
        <taxon>Acereae</taxon>
        <taxon>Dipteronia</taxon>
    </lineage>
</organism>
<feature type="domain" description="C3H1-type" evidence="7">
    <location>
        <begin position="255"/>
        <end position="283"/>
    </location>
</feature>
<keyword evidence="3 5" id="KW-0862">Zinc</keyword>
<reference evidence="8" key="1">
    <citation type="journal article" date="2023" name="Plant J.">
        <title>Genome sequences and population genomics provide insights into the demographic history, inbreeding, and mutation load of two 'living fossil' tree species of Dipteronia.</title>
        <authorList>
            <person name="Feng Y."/>
            <person name="Comes H.P."/>
            <person name="Chen J."/>
            <person name="Zhu S."/>
            <person name="Lu R."/>
            <person name="Zhang X."/>
            <person name="Li P."/>
            <person name="Qiu J."/>
            <person name="Olsen K.M."/>
            <person name="Qiu Y."/>
        </authorList>
    </citation>
    <scope>NUCLEOTIDE SEQUENCE</scope>
    <source>
        <strain evidence="8">KIB01</strain>
    </source>
</reference>
<evidence type="ECO:0000313" key="9">
    <source>
        <dbReference type="Proteomes" id="UP001280121"/>
    </source>
</evidence>
<evidence type="ECO:0000259" key="7">
    <source>
        <dbReference type="PROSITE" id="PS50103"/>
    </source>
</evidence>
<dbReference type="Pfam" id="PF00642">
    <property type="entry name" value="zf-CCCH"/>
    <property type="match status" value="6"/>
</dbReference>
<feature type="zinc finger region" description="C3H1-type" evidence="5">
    <location>
        <begin position="203"/>
        <end position="231"/>
    </location>
</feature>
<keyword evidence="2 5" id="KW-0863">Zinc-finger</keyword>